<dbReference type="EMBL" id="JAHQIW010007400">
    <property type="protein sequence ID" value="KAJ1374115.1"/>
    <property type="molecule type" value="Genomic_DNA"/>
</dbReference>
<accession>A0AAD5RDG3</accession>
<name>A0AAD5RDG3_PARTN</name>
<comment type="caution">
    <text evidence="1">The sequence shown here is derived from an EMBL/GenBank/DDBJ whole genome shotgun (WGS) entry which is preliminary data.</text>
</comment>
<dbReference type="AlphaFoldDB" id="A0AAD5RDG3"/>
<evidence type="ECO:0000313" key="2">
    <source>
        <dbReference type="Proteomes" id="UP001196413"/>
    </source>
</evidence>
<evidence type="ECO:0000313" key="1">
    <source>
        <dbReference type="EMBL" id="KAJ1374115.1"/>
    </source>
</evidence>
<keyword evidence="2" id="KW-1185">Reference proteome</keyword>
<reference evidence="1" key="1">
    <citation type="submission" date="2021-06" db="EMBL/GenBank/DDBJ databases">
        <title>Parelaphostrongylus tenuis whole genome reference sequence.</title>
        <authorList>
            <person name="Garwood T.J."/>
            <person name="Larsen P.A."/>
            <person name="Fountain-Jones N.M."/>
            <person name="Garbe J.R."/>
            <person name="Macchietto M.G."/>
            <person name="Kania S.A."/>
            <person name="Gerhold R.W."/>
            <person name="Richards J.E."/>
            <person name="Wolf T.M."/>
        </authorList>
    </citation>
    <scope>NUCLEOTIDE SEQUENCE</scope>
    <source>
        <strain evidence="1">MNPRO001-30</strain>
        <tissue evidence="1">Meninges</tissue>
    </source>
</reference>
<organism evidence="1 2">
    <name type="scientific">Parelaphostrongylus tenuis</name>
    <name type="common">Meningeal worm</name>
    <dbReference type="NCBI Taxonomy" id="148309"/>
    <lineage>
        <taxon>Eukaryota</taxon>
        <taxon>Metazoa</taxon>
        <taxon>Ecdysozoa</taxon>
        <taxon>Nematoda</taxon>
        <taxon>Chromadorea</taxon>
        <taxon>Rhabditida</taxon>
        <taxon>Rhabditina</taxon>
        <taxon>Rhabditomorpha</taxon>
        <taxon>Strongyloidea</taxon>
        <taxon>Metastrongylidae</taxon>
        <taxon>Parelaphostrongylus</taxon>
    </lineage>
</organism>
<dbReference type="Proteomes" id="UP001196413">
    <property type="component" value="Unassembled WGS sequence"/>
</dbReference>
<proteinExistence type="predicted"/>
<protein>
    <submittedName>
        <fullName evidence="1">Uncharacterized protein</fullName>
    </submittedName>
</protein>
<sequence>MDGCNGISRDQILEAIPPCCCSDWEIGSREIHSKLLRWCVSQMPPTRSKNVPVGTRNSITSNWPEKSTVCIKEARSD</sequence>
<gene>
    <name evidence="1" type="ORF">KIN20_036720</name>
</gene>